<keyword evidence="5" id="KW-1185">Reference proteome</keyword>
<dbReference type="PaxDb" id="3218-PP1S341_82V6.1"/>
<reference evidence="3 5" key="2">
    <citation type="journal article" date="2018" name="Plant J.">
        <title>The Physcomitrella patens chromosome-scale assembly reveals moss genome structure and evolution.</title>
        <authorList>
            <person name="Lang D."/>
            <person name="Ullrich K.K."/>
            <person name="Murat F."/>
            <person name="Fuchs J."/>
            <person name="Jenkins J."/>
            <person name="Haas F.B."/>
            <person name="Piednoel M."/>
            <person name="Gundlach H."/>
            <person name="Van Bel M."/>
            <person name="Meyberg R."/>
            <person name="Vives C."/>
            <person name="Morata J."/>
            <person name="Symeonidi A."/>
            <person name="Hiss M."/>
            <person name="Muchero W."/>
            <person name="Kamisugi Y."/>
            <person name="Saleh O."/>
            <person name="Blanc G."/>
            <person name="Decker E.L."/>
            <person name="van Gessel N."/>
            <person name="Grimwood J."/>
            <person name="Hayes R.D."/>
            <person name="Graham S.W."/>
            <person name="Gunter L.E."/>
            <person name="McDaniel S.F."/>
            <person name="Hoernstein S.N.W."/>
            <person name="Larsson A."/>
            <person name="Li F.W."/>
            <person name="Perroud P.F."/>
            <person name="Phillips J."/>
            <person name="Ranjan P."/>
            <person name="Rokshar D.S."/>
            <person name="Rothfels C.J."/>
            <person name="Schneider L."/>
            <person name="Shu S."/>
            <person name="Stevenson D.W."/>
            <person name="Thummler F."/>
            <person name="Tillich M."/>
            <person name="Villarreal Aguilar J.C."/>
            <person name="Widiez T."/>
            <person name="Wong G.K."/>
            <person name="Wymore A."/>
            <person name="Zhang Y."/>
            <person name="Zimmer A.D."/>
            <person name="Quatrano R.S."/>
            <person name="Mayer K.F.X."/>
            <person name="Goodstein D."/>
            <person name="Casacuberta J.M."/>
            <person name="Vandepoele K."/>
            <person name="Reski R."/>
            <person name="Cuming A.C."/>
            <person name="Tuskan G.A."/>
            <person name="Maumus F."/>
            <person name="Salse J."/>
            <person name="Schmutz J."/>
            <person name="Rensing S.A."/>
        </authorList>
    </citation>
    <scope>NUCLEOTIDE SEQUENCE [LARGE SCALE GENOMIC DNA]</scope>
    <source>
        <strain evidence="4 5">cv. Gransden 2004</strain>
    </source>
</reference>
<dbReference type="Pfam" id="PF02701">
    <property type="entry name" value="Zn_ribbon_Dof"/>
    <property type="match status" value="1"/>
</dbReference>
<evidence type="ECO:0000256" key="1">
    <source>
        <dbReference type="SAM" id="MobiDB-lite"/>
    </source>
</evidence>
<feature type="domain" description="Dof-type" evidence="2">
    <location>
        <begin position="30"/>
        <end position="61"/>
    </location>
</feature>
<evidence type="ECO:0000313" key="5">
    <source>
        <dbReference type="Proteomes" id="UP000006727"/>
    </source>
</evidence>
<dbReference type="GO" id="GO:0006355">
    <property type="term" value="P:regulation of DNA-templated transcription"/>
    <property type="evidence" value="ECO:0007669"/>
    <property type="project" value="InterPro"/>
</dbReference>
<reference evidence="4" key="3">
    <citation type="submission" date="2020-12" db="UniProtKB">
        <authorList>
            <consortium name="EnsemblPlants"/>
        </authorList>
    </citation>
    <scope>IDENTIFICATION</scope>
</reference>
<reference evidence="3 5" key="1">
    <citation type="journal article" date="2008" name="Science">
        <title>The Physcomitrella genome reveals evolutionary insights into the conquest of land by plants.</title>
        <authorList>
            <person name="Rensing S."/>
            <person name="Lang D."/>
            <person name="Zimmer A."/>
            <person name="Terry A."/>
            <person name="Salamov A."/>
            <person name="Shapiro H."/>
            <person name="Nishiyama T."/>
            <person name="Perroud P.-F."/>
            <person name="Lindquist E."/>
            <person name="Kamisugi Y."/>
            <person name="Tanahashi T."/>
            <person name="Sakakibara K."/>
            <person name="Fujita T."/>
            <person name="Oishi K."/>
            <person name="Shin-I T."/>
            <person name="Kuroki Y."/>
            <person name="Toyoda A."/>
            <person name="Suzuki Y."/>
            <person name="Hashimoto A."/>
            <person name="Yamaguchi K."/>
            <person name="Sugano A."/>
            <person name="Kohara Y."/>
            <person name="Fujiyama A."/>
            <person name="Anterola A."/>
            <person name="Aoki S."/>
            <person name="Ashton N."/>
            <person name="Barbazuk W.B."/>
            <person name="Barker E."/>
            <person name="Bennetzen J."/>
            <person name="Bezanilla M."/>
            <person name="Blankenship R."/>
            <person name="Cho S.H."/>
            <person name="Dutcher S."/>
            <person name="Estelle M."/>
            <person name="Fawcett J.A."/>
            <person name="Gundlach H."/>
            <person name="Hanada K."/>
            <person name="Heyl A."/>
            <person name="Hicks K.A."/>
            <person name="Hugh J."/>
            <person name="Lohr M."/>
            <person name="Mayer K."/>
            <person name="Melkozernov A."/>
            <person name="Murata T."/>
            <person name="Nelson D."/>
            <person name="Pils B."/>
            <person name="Prigge M."/>
            <person name="Reiss B."/>
            <person name="Renner T."/>
            <person name="Rombauts S."/>
            <person name="Rushton P."/>
            <person name="Sanderfoot A."/>
            <person name="Schween G."/>
            <person name="Shiu S.-H."/>
            <person name="Stueber K."/>
            <person name="Theodoulou F.L."/>
            <person name="Tu H."/>
            <person name="Van de Peer Y."/>
            <person name="Verrier P.J."/>
            <person name="Waters E."/>
            <person name="Wood A."/>
            <person name="Yang L."/>
            <person name="Cove D."/>
            <person name="Cuming A."/>
            <person name="Hasebe M."/>
            <person name="Lucas S."/>
            <person name="Mishler D.B."/>
            <person name="Reski R."/>
            <person name="Grigoriev I."/>
            <person name="Quatrano R.S."/>
            <person name="Boore J.L."/>
        </authorList>
    </citation>
    <scope>NUCLEOTIDE SEQUENCE [LARGE SCALE GENOMIC DNA]</scope>
    <source>
        <strain evidence="4 5">cv. Gransden 2004</strain>
    </source>
</reference>
<accession>A0A2K1J7G7</accession>
<protein>
    <recommendedName>
        <fullName evidence="2">Dof-type domain-containing protein</fullName>
    </recommendedName>
</protein>
<evidence type="ECO:0000259" key="2">
    <source>
        <dbReference type="Pfam" id="PF02701"/>
    </source>
</evidence>
<dbReference type="Proteomes" id="UP000006727">
    <property type="component" value="Chromosome 16"/>
</dbReference>
<evidence type="ECO:0000313" key="3">
    <source>
        <dbReference type="EMBL" id="PNR37467.1"/>
    </source>
</evidence>
<dbReference type="EMBL" id="ABEU02000016">
    <property type="protein sequence ID" value="PNR37467.1"/>
    <property type="molecule type" value="Genomic_DNA"/>
</dbReference>
<proteinExistence type="predicted"/>
<feature type="compositionally biased region" description="Basic and acidic residues" evidence="1">
    <location>
        <begin position="9"/>
        <end position="21"/>
    </location>
</feature>
<dbReference type="AlphaFoldDB" id="A0A2K1J7G7"/>
<feature type="region of interest" description="Disordered" evidence="1">
    <location>
        <begin position="1"/>
        <end position="30"/>
    </location>
</feature>
<organism evidence="3">
    <name type="scientific">Physcomitrium patens</name>
    <name type="common">Spreading-leaved earth moss</name>
    <name type="synonym">Physcomitrella patens</name>
    <dbReference type="NCBI Taxonomy" id="3218"/>
    <lineage>
        <taxon>Eukaryota</taxon>
        <taxon>Viridiplantae</taxon>
        <taxon>Streptophyta</taxon>
        <taxon>Embryophyta</taxon>
        <taxon>Bryophyta</taxon>
        <taxon>Bryophytina</taxon>
        <taxon>Bryopsida</taxon>
        <taxon>Funariidae</taxon>
        <taxon>Funariales</taxon>
        <taxon>Funariaceae</taxon>
        <taxon>Physcomitrium</taxon>
    </lineage>
</organism>
<sequence length="151" mass="17819">MESPSTSRRPTEARPRNREAQEPEEFANRSKACQRCGSTDVKFKYLNNKKQPRYECRTCRNGVRGSSLFNPFPMRPLHRKGYLKIPALQTMEFMVQVKVCPRCKSSTHVRFLDHNNKSPKHPQYRFREWKLDFSPFSPFKLRVTGSQKGHE</sequence>
<evidence type="ECO:0000313" key="4">
    <source>
        <dbReference type="EnsemblPlants" id="PAC:32984656.CDS.1"/>
    </source>
</evidence>
<dbReference type="GO" id="GO:0003677">
    <property type="term" value="F:DNA binding"/>
    <property type="evidence" value="ECO:0007669"/>
    <property type="project" value="InterPro"/>
</dbReference>
<dbReference type="Gramene" id="Pp3c16_6810V3.1">
    <property type="protein sequence ID" value="PAC:32984656.CDS.1"/>
    <property type="gene ID" value="Pp3c16_6810"/>
</dbReference>
<name>A0A2K1J7G7_PHYPA</name>
<dbReference type="InParanoid" id="A0A2K1J7G7"/>
<gene>
    <name evidence="3" type="ORF">PHYPA_020576</name>
</gene>
<dbReference type="EnsemblPlants" id="Pp3c16_6810V3.1">
    <property type="protein sequence ID" value="PAC:32984656.CDS.1"/>
    <property type="gene ID" value="Pp3c16_6810"/>
</dbReference>
<dbReference type="InterPro" id="IPR003851">
    <property type="entry name" value="Znf_Dof"/>
</dbReference>